<name>A0A1S8CUZ5_9GAMM</name>
<protein>
    <recommendedName>
        <fullName evidence="4">Lipoprotein</fullName>
    </recommendedName>
</protein>
<dbReference type="Proteomes" id="UP000192132">
    <property type="component" value="Unassembled WGS sequence"/>
</dbReference>
<reference evidence="2 3" key="1">
    <citation type="submission" date="2016-10" db="EMBL/GenBank/DDBJ databases">
        <title>Draft Genome sequence of Alkanindiges sp. strain H1.</title>
        <authorList>
            <person name="Subhash Y."/>
            <person name="Lee S."/>
        </authorList>
    </citation>
    <scope>NUCLEOTIDE SEQUENCE [LARGE SCALE GENOMIC DNA]</scope>
    <source>
        <strain evidence="2 3">H1</strain>
    </source>
</reference>
<keyword evidence="1" id="KW-0732">Signal</keyword>
<dbReference type="STRING" id="1907941.BKE30_09075"/>
<dbReference type="EMBL" id="MLCN01000023">
    <property type="protein sequence ID" value="ONG39506.1"/>
    <property type="molecule type" value="Genomic_DNA"/>
</dbReference>
<gene>
    <name evidence="2" type="ORF">BKE30_09075</name>
</gene>
<keyword evidence="3" id="KW-1185">Reference proteome</keyword>
<accession>A0A1S8CUZ5</accession>
<sequence length="123" mass="13221">MKNTAFALSLLGTALLAGCQSSPSQLPEGSHQPIWVAKDLGLKQCEQVSSKEALKKTQSMLDQNQVQVLGAHCADDGMMRTQVCGAAQGKLGIYKIASFQLETAQSLGFKQVKEDQYKSVNCS</sequence>
<evidence type="ECO:0000313" key="2">
    <source>
        <dbReference type="EMBL" id="ONG39506.1"/>
    </source>
</evidence>
<proteinExistence type="predicted"/>
<dbReference type="OrthoDB" id="6695641at2"/>
<organism evidence="2 3">
    <name type="scientific">Alkanindiges hydrocarboniclasticus</name>
    <dbReference type="NCBI Taxonomy" id="1907941"/>
    <lineage>
        <taxon>Bacteria</taxon>
        <taxon>Pseudomonadati</taxon>
        <taxon>Pseudomonadota</taxon>
        <taxon>Gammaproteobacteria</taxon>
        <taxon>Moraxellales</taxon>
        <taxon>Moraxellaceae</taxon>
        <taxon>Alkanindiges</taxon>
    </lineage>
</organism>
<feature type="signal peptide" evidence="1">
    <location>
        <begin position="1"/>
        <end position="17"/>
    </location>
</feature>
<evidence type="ECO:0000256" key="1">
    <source>
        <dbReference type="SAM" id="SignalP"/>
    </source>
</evidence>
<comment type="caution">
    <text evidence="2">The sequence shown here is derived from an EMBL/GenBank/DDBJ whole genome shotgun (WGS) entry which is preliminary data.</text>
</comment>
<dbReference type="AlphaFoldDB" id="A0A1S8CUZ5"/>
<evidence type="ECO:0000313" key="3">
    <source>
        <dbReference type="Proteomes" id="UP000192132"/>
    </source>
</evidence>
<dbReference type="PROSITE" id="PS51257">
    <property type="entry name" value="PROKAR_LIPOPROTEIN"/>
    <property type="match status" value="1"/>
</dbReference>
<evidence type="ECO:0008006" key="4">
    <source>
        <dbReference type="Google" id="ProtNLM"/>
    </source>
</evidence>
<dbReference type="RefSeq" id="WP_076878295.1">
    <property type="nucleotide sequence ID" value="NZ_MLCN01000023.1"/>
</dbReference>
<feature type="chain" id="PRO_5012458873" description="Lipoprotein" evidence="1">
    <location>
        <begin position="18"/>
        <end position="123"/>
    </location>
</feature>